<dbReference type="AlphaFoldDB" id="A0A6A6UAY5"/>
<proteinExistence type="predicted"/>
<evidence type="ECO:0000259" key="7">
    <source>
        <dbReference type="PROSITE" id="PS50048"/>
    </source>
</evidence>
<dbReference type="EMBL" id="MU004236">
    <property type="protein sequence ID" value="KAF2668288.1"/>
    <property type="molecule type" value="Genomic_DNA"/>
</dbReference>
<dbReference type="PROSITE" id="PS00463">
    <property type="entry name" value="ZN2_CY6_FUNGAL_1"/>
    <property type="match status" value="1"/>
</dbReference>
<dbReference type="PANTHER" id="PTHR31845:SF10">
    <property type="entry name" value="ZN(II)2CYS6 TRANSCRIPTION FACTOR (EUROFUNG)"/>
    <property type="match status" value="1"/>
</dbReference>
<feature type="compositionally biased region" description="Basic and acidic residues" evidence="6">
    <location>
        <begin position="54"/>
        <end position="66"/>
    </location>
</feature>
<evidence type="ECO:0000256" key="6">
    <source>
        <dbReference type="SAM" id="MobiDB-lite"/>
    </source>
</evidence>
<evidence type="ECO:0000256" key="2">
    <source>
        <dbReference type="ARBA" id="ARBA00023015"/>
    </source>
</evidence>
<dbReference type="CDD" id="cd00067">
    <property type="entry name" value="GAL4"/>
    <property type="match status" value="1"/>
</dbReference>
<dbReference type="InterPro" id="IPR036864">
    <property type="entry name" value="Zn2-C6_fun-type_DNA-bd_sf"/>
</dbReference>
<keyword evidence="9" id="KW-1185">Reference proteome</keyword>
<evidence type="ECO:0000313" key="8">
    <source>
        <dbReference type="EMBL" id="KAF2668288.1"/>
    </source>
</evidence>
<dbReference type="GO" id="GO:0008270">
    <property type="term" value="F:zinc ion binding"/>
    <property type="evidence" value="ECO:0007669"/>
    <property type="project" value="InterPro"/>
</dbReference>
<organism evidence="8 9">
    <name type="scientific">Microthyrium microscopicum</name>
    <dbReference type="NCBI Taxonomy" id="703497"/>
    <lineage>
        <taxon>Eukaryota</taxon>
        <taxon>Fungi</taxon>
        <taxon>Dikarya</taxon>
        <taxon>Ascomycota</taxon>
        <taxon>Pezizomycotina</taxon>
        <taxon>Dothideomycetes</taxon>
        <taxon>Dothideomycetes incertae sedis</taxon>
        <taxon>Microthyriales</taxon>
        <taxon>Microthyriaceae</taxon>
        <taxon>Microthyrium</taxon>
    </lineage>
</organism>
<dbReference type="InterPro" id="IPR051089">
    <property type="entry name" value="prtT"/>
</dbReference>
<feature type="compositionally biased region" description="Basic and acidic residues" evidence="6">
    <location>
        <begin position="138"/>
        <end position="147"/>
    </location>
</feature>
<evidence type="ECO:0000256" key="3">
    <source>
        <dbReference type="ARBA" id="ARBA00023125"/>
    </source>
</evidence>
<evidence type="ECO:0000313" key="9">
    <source>
        <dbReference type="Proteomes" id="UP000799302"/>
    </source>
</evidence>
<evidence type="ECO:0000256" key="1">
    <source>
        <dbReference type="ARBA" id="ARBA00004123"/>
    </source>
</evidence>
<protein>
    <recommendedName>
        <fullName evidence="7">Zn(2)-C6 fungal-type domain-containing protein</fullName>
    </recommendedName>
</protein>
<keyword evidence="5" id="KW-0539">Nucleus</keyword>
<dbReference type="GO" id="GO:0000981">
    <property type="term" value="F:DNA-binding transcription factor activity, RNA polymerase II-specific"/>
    <property type="evidence" value="ECO:0007669"/>
    <property type="project" value="InterPro"/>
</dbReference>
<dbReference type="GO" id="GO:0000976">
    <property type="term" value="F:transcription cis-regulatory region binding"/>
    <property type="evidence" value="ECO:0007669"/>
    <property type="project" value="TreeGrafter"/>
</dbReference>
<dbReference type="PROSITE" id="PS50048">
    <property type="entry name" value="ZN2_CY6_FUNGAL_2"/>
    <property type="match status" value="1"/>
</dbReference>
<gene>
    <name evidence="8" type="ORF">BT63DRAFT_440477</name>
</gene>
<feature type="domain" description="Zn(2)-C6 fungal-type" evidence="7">
    <location>
        <begin position="18"/>
        <end position="50"/>
    </location>
</feature>
<keyword evidence="4" id="KW-0804">Transcription</keyword>
<sequence>MSTKILQPICPAPKVLTACDNCRSRKLRCLASTTPGICERCAITRSKCKRDTVRRLGGRKKSDKDSGQVAQSLRKVPDEDQNHTDVVSGFFNSILELKKGQKQILLSLAQNHDSMLMRHFPESWMQCSENGSIAAPSRESKHGKEDASQSLPRLNRNEATAYLAIFKEREDHFPFVPLSGDLDLTAMLRSRPFLTLAILCAMSANKSDVQKRLDIEFRRAVNEKVLVSSEGSLDVLQGLLIYLAWFPLHLSPRKGRLFNMLAIAANMVKDLGYDSPPDSFDSRSEAESLAIKLAYLGCFCLCSTYSLPPVRPAALCWTPYLESCLIEISQTQTSASVLATLRLIDFETTGCTQTFSSAPDLQTRLSELTQSLKPELQRMAHIRLLKQFVSTRISIMSTLDSQEPQDDLARSCRALKSLFSAFMEINDEVYHEFSAIDWNLLIRGIISVFQLLTWALENPNPNPLSVTDLASFGPYLESIQAHLSKLSSTTADANSAPDIYYLFDSVLDVVRNKYERMSKQLQSHNLETTEHWNQYRYVASLCPVMDGSLRKNDHWSNQRSDQWSNQWSNQTLDSAVFESLLLQDLDMNVTDSPTIHCPFSG</sequence>
<dbReference type="Gene3D" id="4.10.240.10">
    <property type="entry name" value="Zn(2)-C6 fungal-type DNA-binding domain"/>
    <property type="match status" value="1"/>
</dbReference>
<dbReference type="InterPro" id="IPR001138">
    <property type="entry name" value="Zn2Cys6_DnaBD"/>
</dbReference>
<dbReference type="SUPFAM" id="SSF57701">
    <property type="entry name" value="Zn2/Cys6 DNA-binding domain"/>
    <property type="match status" value="1"/>
</dbReference>
<accession>A0A6A6UAY5</accession>
<feature type="region of interest" description="Disordered" evidence="6">
    <location>
        <begin position="54"/>
        <end position="79"/>
    </location>
</feature>
<keyword evidence="2" id="KW-0805">Transcription regulation</keyword>
<dbReference type="Proteomes" id="UP000799302">
    <property type="component" value="Unassembled WGS sequence"/>
</dbReference>
<name>A0A6A6UAY5_9PEZI</name>
<evidence type="ECO:0000256" key="4">
    <source>
        <dbReference type="ARBA" id="ARBA00023163"/>
    </source>
</evidence>
<reference evidence="8" key="1">
    <citation type="journal article" date="2020" name="Stud. Mycol.">
        <title>101 Dothideomycetes genomes: a test case for predicting lifestyles and emergence of pathogens.</title>
        <authorList>
            <person name="Haridas S."/>
            <person name="Albert R."/>
            <person name="Binder M."/>
            <person name="Bloem J."/>
            <person name="Labutti K."/>
            <person name="Salamov A."/>
            <person name="Andreopoulos B."/>
            <person name="Baker S."/>
            <person name="Barry K."/>
            <person name="Bills G."/>
            <person name="Bluhm B."/>
            <person name="Cannon C."/>
            <person name="Castanera R."/>
            <person name="Culley D."/>
            <person name="Daum C."/>
            <person name="Ezra D."/>
            <person name="Gonzalez J."/>
            <person name="Henrissat B."/>
            <person name="Kuo A."/>
            <person name="Liang C."/>
            <person name="Lipzen A."/>
            <person name="Lutzoni F."/>
            <person name="Magnuson J."/>
            <person name="Mondo S."/>
            <person name="Nolan M."/>
            <person name="Ohm R."/>
            <person name="Pangilinan J."/>
            <person name="Park H.-J."/>
            <person name="Ramirez L."/>
            <person name="Alfaro M."/>
            <person name="Sun H."/>
            <person name="Tritt A."/>
            <person name="Yoshinaga Y."/>
            <person name="Zwiers L.-H."/>
            <person name="Turgeon B."/>
            <person name="Goodwin S."/>
            <person name="Spatafora J."/>
            <person name="Crous P."/>
            <person name="Grigoriev I."/>
        </authorList>
    </citation>
    <scope>NUCLEOTIDE SEQUENCE</scope>
    <source>
        <strain evidence="8">CBS 115976</strain>
    </source>
</reference>
<dbReference type="OrthoDB" id="5226580at2759"/>
<dbReference type="PANTHER" id="PTHR31845">
    <property type="entry name" value="FINGER DOMAIN PROTEIN, PUTATIVE-RELATED"/>
    <property type="match status" value="1"/>
</dbReference>
<evidence type="ECO:0000256" key="5">
    <source>
        <dbReference type="ARBA" id="ARBA00023242"/>
    </source>
</evidence>
<dbReference type="CDD" id="cd12148">
    <property type="entry name" value="fungal_TF_MHR"/>
    <property type="match status" value="1"/>
</dbReference>
<feature type="region of interest" description="Disordered" evidence="6">
    <location>
        <begin position="131"/>
        <end position="150"/>
    </location>
</feature>
<dbReference type="GO" id="GO:0005634">
    <property type="term" value="C:nucleus"/>
    <property type="evidence" value="ECO:0007669"/>
    <property type="project" value="UniProtKB-SubCell"/>
</dbReference>
<comment type="subcellular location">
    <subcellularLocation>
        <location evidence="1">Nucleus</location>
    </subcellularLocation>
</comment>
<keyword evidence="3" id="KW-0238">DNA-binding</keyword>